<organism evidence="1 2">
    <name type="scientific">Portibacter lacus</name>
    <dbReference type="NCBI Taxonomy" id="1099794"/>
    <lineage>
        <taxon>Bacteria</taxon>
        <taxon>Pseudomonadati</taxon>
        <taxon>Bacteroidota</taxon>
        <taxon>Saprospiria</taxon>
        <taxon>Saprospirales</taxon>
        <taxon>Haliscomenobacteraceae</taxon>
        <taxon>Portibacter</taxon>
    </lineage>
</organism>
<sequence length="247" mass="27632">MVGQVTFQPKSYDGDVKGVVYSTEKTVDLRLYPNGWAVAYNTGNIVSYNKTKYYHFELGKHADPREKLQSRPYNLSFVRGAGSFAYGKINSFYSARVGMGRLKYVSEKAKRKGIAVGFNYEVGPALGFLKPYYLEVYVDDGELAGFSTEPIKYSEETAAVFLDQGSIANEGRFVEGLLETKLIPGIQGKIGVHFDAGAFDEYVKAIEVGAMAEVYSRRIPLMAPTDNHSDKPFFFNLYVNLHFGKRN</sequence>
<proteinExistence type="predicted"/>
<protein>
    <submittedName>
        <fullName evidence="1">Uncharacterized protein</fullName>
    </submittedName>
</protein>
<dbReference type="Proteomes" id="UP001156666">
    <property type="component" value="Unassembled WGS sequence"/>
</dbReference>
<comment type="caution">
    <text evidence="1">The sequence shown here is derived from an EMBL/GenBank/DDBJ whole genome shotgun (WGS) entry which is preliminary data.</text>
</comment>
<name>A0AA37SNI8_9BACT</name>
<dbReference type="EMBL" id="BSOH01000007">
    <property type="protein sequence ID" value="GLR16804.1"/>
    <property type="molecule type" value="Genomic_DNA"/>
</dbReference>
<gene>
    <name evidence="1" type="ORF">GCM10007940_14190</name>
</gene>
<reference evidence="1" key="1">
    <citation type="journal article" date="2014" name="Int. J. Syst. Evol. Microbiol.">
        <title>Complete genome sequence of Corynebacterium casei LMG S-19264T (=DSM 44701T), isolated from a smear-ripened cheese.</title>
        <authorList>
            <consortium name="US DOE Joint Genome Institute (JGI-PGF)"/>
            <person name="Walter F."/>
            <person name="Albersmeier A."/>
            <person name="Kalinowski J."/>
            <person name="Ruckert C."/>
        </authorList>
    </citation>
    <scope>NUCLEOTIDE SEQUENCE</scope>
    <source>
        <strain evidence="1">NBRC 108769</strain>
    </source>
</reference>
<accession>A0AA37SNI8</accession>
<keyword evidence="2" id="KW-1185">Reference proteome</keyword>
<dbReference type="AlphaFoldDB" id="A0AA37SNI8"/>
<evidence type="ECO:0000313" key="2">
    <source>
        <dbReference type="Proteomes" id="UP001156666"/>
    </source>
</evidence>
<evidence type="ECO:0000313" key="1">
    <source>
        <dbReference type="EMBL" id="GLR16804.1"/>
    </source>
</evidence>
<reference evidence="1" key="2">
    <citation type="submission" date="2023-01" db="EMBL/GenBank/DDBJ databases">
        <title>Draft genome sequence of Portibacter lacus strain NBRC 108769.</title>
        <authorList>
            <person name="Sun Q."/>
            <person name="Mori K."/>
        </authorList>
    </citation>
    <scope>NUCLEOTIDE SEQUENCE</scope>
    <source>
        <strain evidence="1">NBRC 108769</strain>
    </source>
</reference>